<organism evidence="2">
    <name type="scientific">marine sediment metagenome</name>
    <dbReference type="NCBI Taxonomy" id="412755"/>
    <lineage>
        <taxon>unclassified sequences</taxon>
        <taxon>metagenomes</taxon>
        <taxon>ecological metagenomes</taxon>
    </lineage>
</organism>
<sequence>MATDDFHIPLPAGKILPDLRGSGQANTEDTPDWLMILCPNCNSDNVVSISPVFNPNECYDSVLNKPTKGLWFCISCQDSWRYGFDPDRIDEWIERNLADIRRRNEQSQLAEDPHQGTPMDYDTEAPVQLLPMPKAFHSQRDIPYPQD</sequence>
<accession>A0A0F9T075</accession>
<dbReference type="EMBL" id="LAZR01000358">
    <property type="protein sequence ID" value="KKN72644.1"/>
    <property type="molecule type" value="Genomic_DNA"/>
</dbReference>
<feature type="region of interest" description="Disordered" evidence="1">
    <location>
        <begin position="104"/>
        <end position="123"/>
    </location>
</feature>
<reference evidence="2" key="1">
    <citation type="journal article" date="2015" name="Nature">
        <title>Complex archaea that bridge the gap between prokaryotes and eukaryotes.</title>
        <authorList>
            <person name="Spang A."/>
            <person name="Saw J.H."/>
            <person name="Jorgensen S.L."/>
            <person name="Zaremba-Niedzwiedzka K."/>
            <person name="Martijn J."/>
            <person name="Lind A.E."/>
            <person name="van Eijk R."/>
            <person name="Schleper C."/>
            <person name="Guy L."/>
            <person name="Ettema T.J."/>
        </authorList>
    </citation>
    <scope>NUCLEOTIDE SEQUENCE</scope>
</reference>
<evidence type="ECO:0000313" key="2">
    <source>
        <dbReference type="EMBL" id="KKN72644.1"/>
    </source>
</evidence>
<protein>
    <submittedName>
        <fullName evidence="2">Uncharacterized protein</fullName>
    </submittedName>
</protein>
<dbReference type="AlphaFoldDB" id="A0A0F9T075"/>
<name>A0A0F9T075_9ZZZZ</name>
<proteinExistence type="predicted"/>
<evidence type="ECO:0000256" key="1">
    <source>
        <dbReference type="SAM" id="MobiDB-lite"/>
    </source>
</evidence>
<gene>
    <name evidence="2" type="ORF">LCGC14_0408860</name>
</gene>
<comment type="caution">
    <text evidence="2">The sequence shown here is derived from an EMBL/GenBank/DDBJ whole genome shotgun (WGS) entry which is preliminary data.</text>
</comment>